<dbReference type="Proteomes" id="UP000574390">
    <property type="component" value="Unassembled WGS sequence"/>
</dbReference>
<feature type="non-terminal residue" evidence="1">
    <location>
        <position position="138"/>
    </location>
</feature>
<reference evidence="1 2" key="1">
    <citation type="submission" date="2020-04" db="EMBL/GenBank/DDBJ databases">
        <title>Perkinsus olseni comparative genomics.</title>
        <authorList>
            <person name="Bogema D.R."/>
        </authorList>
    </citation>
    <scope>NUCLEOTIDE SEQUENCE [LARGE SCALE GENOMIC DNA]</scope>
    <source>
        <strain evidence="1">ATCC PRA-205</strain>
    </source>
</reference>
<dbReference type="AlphaFoldDB" id="A0A7J6QF66"/>
<accession>A0A7J6QF66</accession>
<evidence type="ECO:0000313" key="1">
    <source>
        <dbReference type="EMBL" id="KAF4706731.1"/>
    </source>
</evidence>
<comment type="caution">
    <text evidence="1">The sequence shown here is derived from an EMBL/GenBank/DDBJ whole genome shotgun (WGS) entry which is preliminary data.</text>
</comment>
<sequence length="138" mass="15003">KGDSGRASLRARLLVQGVVAIPGVQWVAMRASRGGCSVNLLESSGDDHVLQFKMALSALPKTHAVLPMVKAHWINWRKSRRIIVVGVEDWSLVNEDGPVVNAAKFAAAEVDESRFCGREGHAIFMCPLLDEPEGMIQA</sequence>
<gene>
    <name evidence="1" type="ORF">FOZ62_009977</name>
</gene>
<proteinExistence type="predicted"/>
<name>A0A7J6QF66_PEROL</name>
<dbReference type="EMBL" id="JABANM010030159">
    <property type="protein sequence ID" value="KAF4706731.1"/>
    <property type="molecule type" value="Genomic_DNA"/>
</dbReference>
<evidence type="ECO:0000313" key="2">
    <source>
        <dbReference type="Proteomes" id="UP000574390"/>
    </source>
</evidence>
<protein>
    <submittedName>
        <fullName evidence="1">Uncharacterized protein</fullName>
    </submittedName>
</protein>
<feature type="non-terminal residue" evidence="1">
    <location>
        <position position="1"/>
    </location>
</feature>
<organism evidence="1 2">
    <name type="scientific">Perkinsus olseni</name>
    <name type="common">Perkinsus atlanticus</name>
    <dbReference type="NCBI Taxonomy" id="32597"/>
    <lineage>
        <taxon>Eukaryota</taxon>
        <taxon>Sar</taxon>
        <taxon>Alveolata</taxon>
        <taxon>Perkinsozoa</taxon>
        <taxon>Perkinsea</taxon>
        <taxon>Perkinsida</taxon>
        <taxon>Perkinsidae</taxon>
        <taxon>Perkinsus</taxon>
    </lineage>
</organism>